<proteinExistence type="predicted"/>
<evidence type="ECO:0000313" key="3">
    <source>
        <dbReference type="Proteomes" id="UP000314294"/>
    </source>
</evidence>
<feature type="compositionally biased region" description="Acidic residues" evidence="1">
    <location>
        <begin position="1"/>
        <end position="12"/>
    </location>
</feature>
<dbReference type="Proteomes" id="UP000314294">
    <property type="component" value="Unassembled WGS sequence"/>
</dbReference>
<keyword evidence="3" id="KW-1185">Reference proteome</keyword>
<evidence type="ECO:0000256" key="1">
    <source>
        <dbReference type="SAM" id="MobiDB-lite"/>
    </source>
</evidence>
<comment type="caution">
    <text evidence="2">The sequence shown here is derived from an EMBL/GenBank/DDBJ whole genome shotgun (WGS) entry which is preliminary data.</text>
</comment>
<organism evidence="2 3">
    <name type="scientific">Liparis tanakae</name>
    <name type="common">Tanaka's snailfish</name>
    <dbReference type="NCBI Taxonomy" id="230148"/>
    <lineage>
        <taxon>Eukaryota</taxon>
        <taxon>Metazoa</taxon>
        <taxon>Chordata</taxon>
        <taxon>Craniata</taxon>
        <taxon>Vertebrata</taxon>
        <taxon>Euteleostomi</taxon>
        <taxon>Actinopterygii</taxon>
        <taxon>Neopterygii</taxon>
        <taxon>Teleostei</taxon>
        <taxon>Neoteleostei</taxon>
        <taxon>Acanthomorphata</taxon>
        <taxon>Eupercaria</taxon>
        <taxon>Perciformes</taxon>
        <taxon>Cottioidei</taxon>
        <taxon>Cottales</taxon>
        <taxon>Liparidae</taxon>
        <taxon>Liparis</taxon>
    </lineage>
</organism>
<dbReference type="AlphaFoldDB" id="A0A4Z2F6V4"/>
<protein>
    <submittedName>
        <fullName evidence="2">Uncharacterized protein</fullName>
    </submittedName>
</protein>
<gene>
    <name evidence="2" type="ORF">EYF80_053329</name>
</gene>
<accession>A0A4Z2F6V4</accession>
<evidence type="ECO:0000313" key="2">
    <source>
        <dbReference type="EMBL" id="TNN36504.1"/>
    </source>
</evidence>
<sequence>MALMEEEEEEEDAKQQRTEEADAVIAHVTDAAGAIRRTSVKPLLLTRWLLRLLLGPHGVGGVLSRGRRSDFDAIGANRGQVFVLYS</sequence>
<reference evidence="2 3" key="1">
    <citation type="submission" date="2019-03" db="EMBL/GenBank/DDBJ databases">
        <title>First draft genome of Liparis tanakae, snailfish: a comprehensive survey of snailfish specific genes.</title>
        <authorList>
            <person name="Kim W."/>
            <person name="Song I."/>
            <person name="Jeong J.-H."/>
            <person name="Kim D."/>
            <person name="Kim S."/>
            <person name="Ryu S."/>
            <person name="Song J.Y."/>
            <person name="Lee S.K."/>
        </authorList>
    </citation>
    <scope>NUCLEOTIDE SEQUENCE [LARGE SCALE GENOMIC DNA]</scope>
    <source>
        <tissue evidence="2">Muscle</tissue>
    </source>
</reference>
<name>A0A4Z2F6V4_9TELE</name>
<feature type="region of interest" description="Disordered" evidence="1">
    <location>
        <begin position="1"/>
        <end position="21"/>
    </location>
</feature>
<dbReference type="EMBL" id="SRLO01001609">
    <property type="protein sequence ID" value="TNN36504.1"/>
    <property type="molecule type" value="Genomic_DNA"/>
</dbReference>